<comment type="similarity">
    <text evidence="2">Belongs to the autoinducer-2 exporter (AI-2E) (TC 2.A.86) family.</text>
</comment>
<dbReference type="EMBL" id="AOMA01000063">
    <property type="protein sequence ID" value="EMA41703.1"/>
    <property type="molecule type" value="Genomic_DNA"/>
</dbReference>
<dbReference type="InterPro" id="IPR002549">
    <property type="entry name" value="AI-2E-like"/>
</dbReference>
<protein>
    <recommendedName>
        <fullName evidence="10">Permease</fullName>
    </recommendedName>
</protein>
<gene>
    <name evidence="8" type="ORF">C446_05290</name>
</gene>
<dbReference type="PANTHER" id="PTHR21716:SF4">
    <property type="entry name" value="TRANSMEMBRANE PROTEIN 245"/>
    <property type="match status" value="1"/>
</dbReference>
<feature type="compositionally biased region" description="Acidic residues" evidence="6">
    <location>
        <begin position="422"/>
        <end position="435"/>
    </location>
</feature>
<accession>M0M8M3</accession>
<evidence type="ECO:0000256" key="1">
    <source>
        <dbReference type="ARBA" id="ARBA00004141"/>
    </source>
</evidence>
<organism evidence="8 9">
    <name type="scientific">Halobiforma nitratireducens JCM 10879</name>
    <dbReference type="NCBI Taxonomy" id="1227454"/>
    <lineage>
        <taxon>Archaea</taxon>
        <taxon>Methanobacteriati</taxon>
        <taxon>Methanobacteriota</taxon>
        <taxon>Stenosarchaea group</taxon>
        <taxon>Halobacteria</taxon>
        <taxon>Halobacteriales</taxon>
        <taxon>Natrialbaceae</taxon>
        <taxon>Halobiforma</taxon>
    </lineage>
</organism>
<evidence type="ECO:0000256" key="6">
    <source>
        <dbReference type="SAM" id="MobiDB-lite"/>
    </source>
</evidence>
<evidence type="ECO:0000256" key="4">
    <source>
        <dbReference type="ARBA" id="ARBA00022989"/>
    </source>
</evidence>
<keyword evidence="4 7" id="KW-1133">Transmembrane helix</keyword>
<comment type="caution">
    <text evidence="8">The sequence shown here is derived from an EMBL/GenBank/DDBJ whole genome shotgun (WGS) entry which is preliminary data.</text>
</comment>
<feature type="transmembrane region" description="Helical" evidence="7">
    <location>
        <begin position="20"/>
        <end position="48"/>
    </location>
</feature>
<dbReference type="eggNOG" id="arCOG02642">
    <property type="taxonomic scope" value="Archaea"/>
</dbReference>
<evidence type="ECO:0008006" key="10">
    <source>
        <dbReference type="Google" id="ProtNLM"/>
    </source>
</evidence>
<feature type="transmembrane region" description="Helical" evidence="7">
    <location>
        <begin position="258"/>
        <end position="279"/>
    </location>
</feature>
<evidence type="ECO:0000256" key="7">
    <source>
        <dbReference type="SAM" id="Phobius"/>
    </source>
</evidence>
<evidence type="ECO:0000256" key="5">
    <source>
        <dbReference type="ARBA" id="ARBA00023136"/>
    </source>
</evidence>
<dbReference type="PATRIC" id="fig|1227454.3.peg.1049"/>
<dbReference type="Proteomes" id="UP000011607">
    <property type="component" value="Unassembled WGS sequence"/>
</dbReference>
<feature type="region of interest" description="Disordered" evidence="6">
    <location>
        <begin position="362"/>
        <end position="447"/>
    </location>
</feature>
<feature type="transmembrane region" description="Helical" evidence="7">
    <location>
        <begin position="60"/>
        <end position="89"/>
    </location>
</feature>
<evidence type="ECO:0000313" key="8">
    <source>
        <dbReference type="EMBL" id="EMA41703.1"/>
    </source>
</evidence>
<feature type="transmembrane region" description="Helical" evidence="7">
    <location>
        <begin position="299"/>
        <end position="325"/>
    </location>
</feature>
<evidence type="ECO:0000313" key="9">
    <source>
        <dbReference type="Proteomes" id="UP000011607"/>
    </source>
</evidence>
<dbReference type="Pfam" id="PF01594">
    <property type="entry name" value="AI-2E_transport"/>
    <property type="match status" value="1"/>
</dbReference>
<keyword evidence="9" id="KW-1185">Reference proteome</keyword>
<feature type="compositionally biased region" description="Gly residues" evidence="6">
    <location>
        <begin position="387"/>
        <end position="403"/>
    </location>
</feature>
<reference evidence="8 9" key="1">
    <citation type="journal article" date="2014" name="PLoS Genet.">
        <title>Phylogenetically driven sequencing of extremely halophilic archaea reveals strategies for static and dynamic osmo-response.</title>
        <authorList>
            <person name="Becker E.A."/>
            <person name="Seitzer P.M."/>
            <person name="Tritt A."/>
            <person name="Larsen D."/>
            <person name="Krusor M."/>
            <person name="Yao A.I."/>
            <person name="Wu D."/>
            <person name="Madern D."/>
            <person name="Eisen J.A."/>
            <person name="Darling A.E."/>
            <person name="Facciotti M.T."/>
        </authorList>
    </citation>
    <scope>NUCLEOTIDE SEQUENCE [LARGE SCALE GENOMIC DNA]</scope>
    <source>
        <strain evidence="8 9">JCM 10879</strain>
    </source>
</reference>
<dbReference type="STRING" id="1227454.C446_05290"/>
<comment type="subcellular location">
    <subcellularLocation>
        <location evidence="1">Membrane</location>
        <topology evidence="1">Multi-pass membrane protein</topology>
    </subcellularLocation>
</comment>
<keyword evidence="3 7" id="KW-0812">Transmembrane</keyword>
<dbReference type="OrthoDB" id="137390at2157"/>
<proteinExistence type="inferred from homology"/>
<feature type="compositionally biased region" description="Basic and acidic residues" evidence="6">
    <location>
        <begin position="436"/>
        <end position="447"/>
    </location>
</feature>
<evidence type="ECO:0000256" key="3">
    <source>
        <dbReference type="ARBA" id="ARBA00022692"/>
    </source>
</evidence>
<name>M0M8M3_9EURY</name>
<feature type="transmembrane region" description="Helical" evidence="7">
    <location>
        <begin position="231"/>
        <end position="253"/>
    </location>
</feature>
<dbReference type="GO" id="GO:0016020">
    <property type="term" value="C:membrane"/>
    <property type="evidence" value="ECO:0007669"/>
    <property type="project" value="UniProtKB-SubCell"/>
</dbReference>
<feature type="transmembrane region" description="Helical" evidence="7">
    <location>
        <begin position="200"/>
        <end position="225"/>
    </location>
</feature>
<sequence>MSDRPSPSSWDLERPVLGALALVSVVLAALVVLPYIQYVLLGVVLAYVLQPAQHRLEELLRPMFAAAVLVGVAVLAILLPIAYVLAIAFREALEVVSAVQEGSLDVAEIESRLEATGYTVDLVEMYETYQEPIATGVQGLATSGLEIVGGLPGILIGLTVTLFVLFALLRDGGRLIGWIRNVVPVEDEIQRELLSELDQLMWASVVGNVAVAAIQAIALGIGLAVLDLPAVVFLSVVTFVFALLPLIGAFGVWVPISVYLIVTGQFFPAAALVVYGSIVSASDTYLRPALIGRTSAFNSAIVVVGIFGGIVAFGAVGLFVGPVVLGGAKIAIDVYARERDAALGATAGEDGRRPMPLVGISAAETGRRSGSRVDRDPNPDPDPDTDPGGGSDPAGGEPEGGGSGEDDTPSRTTVDVPVAGDEGGDSDGDDSVDAAETDRSDARPDDR</sequence>
<dbReference type="AlphaFoldDB" id="M0M8M3"/>
<dbReference type="PANTHER" id="PTHR21716">
    <property type="entry name" value="TRANSMEMBRANE PROTEIN"/>
    <property type="match status" value="1"/>
</dbReference>
<dbReference type="RefSeq" id="WP_006672015.1">
    <property type="nucleotide sequence ID" value="NZ_AOMA01000063.1"/>
</dbReference>
<feature type="compositionally biased region" description="Basic and acidic residues" evidence="6">
    <location>
        <begin position="365"/>
        <end position="378"/>
    </location>
</feature>
<feature type="transmembrane region" description="Helical" evidence="7">
    <location>
        <begin position="147"/>
        <end position="169"/>
    </location>
</feature>
<keyword evidence="5 7" id="KW-0472">Membrane</keyword>
<evidence type="ECO:0000256" key="2">
    <source>
        <dbReference type="ARBA" id="ARBA00009773"/>
    </source>
</evidence>